<keyword evidence="3" id="KW-1185">Reference proteome</keyword>
<reference evidence="2 3" key="1">
    <citation type="submission" date="2021-03" db="EMBL/GenBank/DDBJ databases">
        <title>Sequencing the genomes of 1000 actinobacteria strains.</title>
        <authorList>
            <person name="Klenk H.-P."/>
        </authorList>
    </citation>
    <scope>NUCLEOTIDE SEQUENCE [LARGE SCALE GENOMIC DNA]</scope>
    <source>
        <strain evidence="2 3">DSM 12544</strain>
    </source>
</reference>
<dbReference type="Proteomes" id="UP001519331">
    <property type="component" value="Unassembled WGS sequence"/>
</dbReference>
<comment type="caution">
    <text evidence="2">The sequence shown here is derived from an EMBL/GenBank/DDBJ whole genome shotgun (WGS) entry which is preliminary data.</text>
</comment>
<organism evidence="2 3">
    <name type="scientific">Nesterenkonia lacusekhoensis</name>
    <dbReference type="NCBI Taxonomy" id="150832"/>
    <lineage>
        <taxon>Bacteria</taxon>
        <taxon>Bacillati</taxon>
        <taxon>Actinomycetota</taxon>
        <taxon>Actinomycetes</taxon>
        <taxon>Micrococcales</taxon>
        <taxon>Micrococcaceae</taxon>
        <taxon>Nesterenkonia</taxon>
    </lineage>
</organism>
<dbReference type="EMBL" id="JAGINX010000001">
    <property type="protein sequence ID" value="MBP2319165.1"/>
    <property type="molecule type" value="Genomic_DNA"/>
</dbReference>
<gene>
    <name evidence="2" type="ORF">JOF45_002184</name>
</gene>
<sequence>MIRTDEDQRSSRRRAALLISIPVIMLAMFVVPYTLLREVDAWYGSALFWTVATGVVIALNVILSADWED</sequence>
<protein>
    <submittedName>
        <fullName evidence="2">Uncharacterized membrane protein (DUF485 family)</fullName>
    </submittedName>
</protein>
<evidence type="ECO:0000256" key="1">
    <source>
        <dbReference type="SAM" id="Phobius"/>
    </source>
</evidence>
<proteinExistence type="predicted"/>
<feature type="transmembrane region" description="Helical" evidence="1">
    <location>
        <begin position="41"/>
        <end position="63"/>
    </location>
</feature>
<evidence type="ECO:0000313" key="2">
    <source>
        <dbReference type="EMBL" id="MBP2319165.1"/>
    </source>
</evidence>
<evidence type="ECO:0000313" key="3">
    <source>
        <dbReference type="Proteomes" id="UP001519331"/>
    </source>
</evidence>
<keyword evidence="1" id="KW-0812">Transmembrane</keyword>
<dbReference type="RefSeq" id="WP_210049804.1">
    <property type="nucleotide sequence ID" value="NZ_JAGINX010000001.1"/>
</dbReference>
<keyword evidence="1" id="KW-1133">Transmembrane helix</keyword>
<accession>A0ABS4T3Y7</accession>
<name>A0ABS4T3Y7_9MICC</name>
<keyword evidence="1" id="KW-0472">Membrane</keyword>
<feature type="transmembrane region" description="Helical" evidence="1">
    <location>
        <begin position="15"/>
        <end position="35"/>
    </location>
</feature>